<evidence type="ECO:0000313" key="2">
    <source>
        <dbReference type="WBParaSite" id="JU765_v2.g5668.t2"/>
    </source>
</evidence>
<dbReference type="WBParaSite" id="JU765_v2.g5668.t2">
    <property type="protein sequence ID" value="JU765_v2.g5668.t2"/>
    <property type="gene ID" value="JU765_v2.g5668"/>
</dbReference>
<name>A0AC34RDN3_9BILA</name>
<dbReference type="Proteomes" id="UP000887576">
    <property type="component" value="Unplaced"/>
</dbReference>
<reference evidence="2" key="1">
    <citation type="submission" date="2022-11" db="UniProtKB">
        <authorList>
            <consortium name="WormBaseParasite"/>
        </authorList>
    </citation>
    <scope>IDENTIFICATION</scope>
</reference>
<organism evidence="1 2">
    <name type="scientific">Panagrolaimus sp. JU765</name>
    <dbReference type="NCBI Taxonomy" id="591449"/>
    <lineage>
        <taxon>Eukaryota</taxon>
        <taxon>Metazoa</taxon>
        <taxon>Ecdysozoa</taxon>
        <taxon>Nematoda</taxon>
        <taxon>Chromadorea</taxon>
        <taxon>Rhabditida</taxon>
        <taxon>Tylenchina</taxon>
        <taxon>Panagrolaimomorpha</taxon>
        <taxon>Panagrolaimoidea</taxon>
        <taxon>Panagrolaimidae</taxon>
        <taxon>Panagrolaimus</taxon>
    </lineage>
</organism>
<protein>
    <submittedName>
        <fullName evidence="2">Uncharacterized protein</fullName>
    </submittedName>
</protein>
<proteinExistence type="predicted"/>
<sequence>MDDSIQNPPEPTRRVSSPCSSDPHPNQNVSARSESNLRQPKFLLHSSPSDASNHLVQRHPALRRLDSMSYSSCFYTEYPERYWIDDPLACEHLFSMLTSMYAMVILVFSIVIELSQKFTPEEWIAETMFYSYMYGTGILFLIYCYLFMIHPQWYNLLITYCNSRGWLNDSKVYYFS</sequence>
<evidence type="ECO:0000313" key="1">
    <source>
        <dbReference type="Proteomes" id="UP000887576"/>
    </source>
</evidence>
<accession>A0AC34RDN3</accession>